<comment type="caution">
    <text evidence="9">The sequence shown here is derived from an EMBL/GenBank/DDBJ whole genome shotgun (WGS) entry which is preliminary data.</text>
</comment>
<gene>
    <name evidence="9" type="primary">cobI</name>
    <name evidence="9" type="ORF">EIZ48_10430</name>
</gene>
<dbReference type="PANTHER" id="PTHR43467">
    <property type="entry name" value="COBALT-PRECORRIN-2 C(20)-METHYLTRANSFERASE"/>
    <property type="match status" value="1"/>
</dbReference>
<evidence type="ECO:0000256" key="4">
    <source>
        <dbReference type="ARBA" id="ARBA00022603"/>
    </source>
</evidence>
<dbReference type="GO" id="GO:0030788">
    <property type="term" value="F:precorrin-2 C20-methyltransferase activity"/>
    <property type="evidence" value="ECO:0007669"/>
    <property type="project" value="UniProtKB-EC"/>
</dbReference>
<dbReference type="Gene3D" id="3.40.1010.10">
    <property type="entry name" value="Cobalt-precorrin-4 Transmethylase, Domain 1"/>
    <property type="match status" value="1"/>
</dbReference>
<reference evidence="9 10" key="1">
    <citation type="journal article" date="2017" name="Int. J. Syst. Evol. Microbiol.">
        <title>Photobacterium alginatilyticum sp. nov., a marine bacterium isolated from bottom seawater.</title>
        <authorList>
            <person name="Wang X."/>
            <person name="Wang Y."/>
            <person name="Yang X."/>
            <person name="Sun H."/>
            <person name="Li B."/>
            <person name="Zhang X.H."/>
        </authorList>
    </citation>
    <scope>NUCLEOTIDE SEQUENCE [LARGE SCALE GENOMIC DNA]</scope>
    <source>
        <strain evidence="9 10">P03D4</strain>
    </source>
</reference>
<dbReference type="NCBIfam" id="TIGR01467">
    <property type="entry name" value="cobI_cbiL"/>
    <property type="match status" value="1"/>
</dbReference>
<dbReference type="CDD" id="cd11645">
    <property type="entry name" value="Precorrin_2_C20_MT"/>
    <property type="match status" value="1"/>
</dbReference>
<dbReference type="RefSeq" id="WP_160650716.1">
    <property type="nucleotide sequence ID" value="NZ_RSEJ01000009.1"/>
</dbReference>
<evidence type="ECO:0000256" key="3">
    <source>
        <dbReference type="ARBA" id="ARBA00022573"/>
    </source>
</evidence>
<dbReference type="Pfam" id="PF00590">
    <property type="entry name" value="TP_methylase"/>
    <property type="match status" value="1"/>
</dbReference>
<dbReference type="GO" id="GO:0032259">
    <property type="term" value="P:methylation"/>
    <property type="evidence" value="ECO:0007669"/>
    <property type="project" value="UniProtKB-KW"/>
</dbReference>
<dbReference type="Gene3D" id="3.30.950.10">
    <property type="entry name" value="Methyltransferase, Cobalt-precorrin-4 Transmethylase, Domain 2"/>
    <property type="match status" value="1"/>
</dbReference>
<evidence type="ECO:0000256" key="2">
    <source>
        <dbReference type="ARBA" id="ARBA00005879"/>
    </source>
</evidence>
<dbReference type="InterPro" id="IPR035996">
    <property type="entry name" value="4pyrrol_Methylase_sf"/>
</dbReference>
<dbReference type="InterPro" id="IPR000878">
    <property type="entry name" value="4pyrrol_Mease"/>
</dbReference>
<dbReference type="SUPFAM" id="SSF53790">
    <property type="entry name" value="Tetrapyrrole methylase"/>
    <property type="match status" value="1"/>
</dbReference>
<evidence type="ECO:0000256" key="5">
    <source>
        <dbReference type="ARBA" id="ARBA00022679"/>
    </source>
</evidence>
<dbReference type="PIRSF" id="PIRSF036427">
    <property type="entry name" value="Precrrn-2_mtase"/>
    <property type="match status" value="1"/>
</dbReference>
<keyword evidence="3" id="KW-0169">Cobalamin biosynthesis</keyword>
<comment type="pathway">
    <text evidence="1">Cofactor biosynthesis; adenosylcobalamin biosynthesis.</text>
</comment>
<evidence type="ECO:0000313" key="9">
    <source>
        <dbReference type="EMBL" id="NBI52992.1"/>
    </source>
</evidence>
<protein>
    <submittedName>
        <fullName evidence="9">Precorrin-2 C(20)-methyltransferase</fullName>
        <ecNumber evidence="9">2.1.1.130</ecNumber>
    </submittedName>
</protein>
<keyword evidence="4 9" id="KW-0489">Methyltransferase</keyword>
<evidence type="ECO:0000259" key="8">
    <source>
        <dbReference type="Pfam" id="PF00590"/>
    </source>
</evidence>
<organism evidence="9 10">
    <name type="scientific">Photobacterium alginatilyticum</name>
    <dbReference type="NCBI Taxonomy" id="1775171"/>
    <lineage>
        <taxon>Bacteria</taxon>
        <taxon>Pseudomonadati</taxon>
        <taxon>Pseudomonadota</taxon>
        <taxon>Gammaproteobacteria</taxon>
        <taxon>Vibrionales</taxon>
        <taxon>Vibrionaceae</taxon>
        <taxon>Photobacterium</taxon>
    </lineage>
</organism>
<proteinExistence type="inferred from homology"/>
<dbReference type="EMBL" id="RSEJ01000009">
    <property type="protein sequence ID" value="NBI52992.1"/>
    <property type="molecule type" value="Genomic_DNA"/>
</dbReference>
<accession>A0ABW9YGR4</accession>
<keyword evidence="5 9" id="KW-0808">Transferase</keyword>
<dbReference type="PANTHER" id="PTHR43467:SF2">
    <property type="entry name" value="COBALT-PRECORRIN-2 C(20)-METHYLTRANSFERASE"/>
    <property type="match status" value="1"/>
</dbReference>
<comment type="similarity">
    <text evidence="2 7">Belongs to the precorrin methyltransferase family.</text>
</comment>
<evidence type="ECO:0000313" key="10">
    <source>
        <dbReference type="Proteomes" id="UP000738517"/>
    </source>
</evidence>
<dbReference type="EC" id="2.1.1.130" evidence="9"/>
<evidence type="ECO:0000256" key="6">
    <source>
        <dbReference type="ARBA" id="ARBA00022691"/>
    </source>
</evidence>
<dbReference type="Proteomes" id="UP000738517">
    <property type="component" value="Unassembled WGS sequence"/>
</dbReference>
<evidence type="ECO:0000256" key="1">
    <source>
        <dbReference type="ARBA" id="ARBA00004953"/>
    </source>
</evidence>
<name>A0ABW9YGR4_9GAMM</name>
<sequence length="264" mass="29173">MNNNSAGQLFAVGVGTGDSELLTLKAVRLLQQADVIAIPEKTLGKGDSFAWQIVTGAIKEDELAAERCFLHFPMTRDASVNVPAWRHAALQIADHVKAGKKVVFVTEGDPSVFSTWAYVQEELCELMPQLEPEIVPGITSITAIPSQTKIPLADGQERFCVVPATYGMECLPRLMVEFDTIMLIKAGRVIPELTAMLEEMGLLDCATYVSHATMDKQEIYHDLRQVPAEHRYFSMVQLSIRSRRGILRGSRQKSVSEWAGVNAL</sequence>
<evidence type="ECO:0000256" key="7">
    <source>
        <dbReference type="PIRNR" id="PIRNR036427"/>
    </source>
</evidence>
<feature type="domain" description="Tetrapyrrole methylase" evidence="8">
    <location>
        <begin position="9"/>
        <end position="221"/>
    </location>
</feature>
<keyword evidence="10" id="KW-1185">Reference proteome</keyword>
<dbReference type="InterPro" id="IPR012382">
    <property type="entry name" value="CobI/CbiL"/>
</dbReference>
<dbReference type="InterPro" id="IPR014777">
    <property type="entry name" value="4pyrrole_Mease_sub1"/>
</dbReference>
<dbReference type="InterPro" id="IPR014776">
    <property type="entry name" value="4pyrrole_Mease_sub2"/>
</dbReference>
<dbReference type="InterPro" id="IPR006364">
    <property type="entry name" value="CobI/CbiL/CobIJ_dom"/>
</dbReference>
<keyword evidence="6" id="KW-0949">S-adenosyl-L-methionine</keyword>